<accession>A0ABP9MJA3</accession>
<name>A0ABP9MJA3_9HYPH</name>
<gene>
    <name evidence="1" type="ORF">GCM10023260_06940</name>
</gene>
<dbReference type="EMBL" id="BAABIY010000014">
    <property type="protein sequence ID" value="GAA5097309.1"/>
    <property type="molecule type" value="Genomic_DNA"/>
</dbReference>
<organism evidence="1 2">
    <name type="scientific">Bartonella acomydis</name>
    <dbReference type="NCBI Taxonomy" id="686234"/>
    <lineage>
        <taxon>Bacteria</taxon>
        <taxon>Pseudomonadati</taxon>
        <taxon>Pseudomonadota</taxon>
        <taxon>Alphaproteobacteria</taxon>
        <taxon>Hyphomicrobiales</taxon>
        <taxon>Bartonellaceae</taxon>
        <taxon>Bartonella</taxon>
    </lineage>
</organism>
<dbReference type="Proteomes" id="UP001501525">
    <property type="component" value="Unassembled WGS sequence"/>
</dbReference>
<dbReference type="InterPro" id="IPR029063">
    <property type="entry name" value="SAM-dependent_MTases_sf"/>
</dbReference>
<protein>
    <submittedName>
        <fullName evidence="1">Uncharacterized protein</fullName>
    </submittedName>
</protein>
<keyword evidence="2" id="KW-1185">Reference proteome</keyword>
<evidence type="ECO:0000313" key="2">
    <source>
        <dbReference type="Proteomes" id="UP001501525"/>
    </source>
</evidence>
<sequence>MALHEVVRVLRPQGRLLIVDFVTPDVDTARVCHTYVHFGFLGSQMEKWIKNVGLILEQKLYLTPIKNENNERQMVAVWLARDPRILIDDINDKEVDFA</sequence>
<evidence type="ECO:0000313" key="1">
    <source>
        <dbReference type="EMBL" id="GAA5097309.1"/>
    </source>
</evidence>
<dbReference type="Gene3D" id="3.40.50.150">
    <property type="entry name" value="Vaccinia Virus protein VP39"/>
    <property type="match status" value="1"/>
</dbReference>
<comment type="caution">
    <text evidence="1">The sequence shown here is derived from an EMBL/GenBank/DDBJ whole genome shotgun (WGS) entry which is preliminary data.</text>
</comment>
<proteinExistence type="predicted"/>
<dbReference type="SUPFAM" id="SSF53335">
    <property type="entry name" value="S-adenosyl-L-methionine-dependent methyltransferases"/>
    <property type="match status" value="1"/>
</dbReference>
<reference evidence="2" key="1">
    <citation type="journal article" date="2019" name="Int. J. Syst. Evol. Microbiol.">
        <title>The Global Catalogue of Microorganisms (GCM) 10K type strain sequencing project: providing services to taxonomists for standard genome sequencing and annotation.</title>
        <authorList>
            <consortium name="The Broad Institute Genomics Platform"/>
            <consortium name="The Broad Institute Genome Sequencing Center for Infectious Disease"/>
            <person name="Wu L."/>
            <person name="Ma J."/>
        </authorList>
    </citation>
    <scope>NUCLEOTIDE SEQUENCE [LARGE SCALE GENOMIC DNA]</scope>
    <source>
        <strain evidence="2">JCM 17706</strain>
    </source>
</reference>